<evidence type="ECO:0000256" key="1">
    <source>
        <dbReference type="SAM" id="MobiDB-lite"/>
    </source>
</evidence>
<dbReference type="Proteomes" id="UP000887566">
    <property type="component" value="Unplaced"/>
</dbReference>
<name>A0A914UXR5_9BILA</name>
<feature type="region of interest" description="Disordered" evidence="1">
    <location>
        <begin position="76"/>
        <end position="95"/>
    </location>
</feature>
<organism evidence="2 3">
    <name type="scientific">Plectus sambesii</name>
    <dbReference type="NCBI Taxonomy" id="2011161"/>
    <lineage>
        <taxon>Eukaryota</taxon>
        <taxon>Metazoa</taxon>
        <taxon>Ecdysozoa</taxon>
        <taxon>Nematoda</taxon>
        <taxon>Chromadorea</taxon>
        <taxon>Plectida</taxon>
        <taxon>Plectina</taxon>
        <taxon>Plectoidea</taxon>
        <taxon>Plectidae</taxon>
        <taxon>Plectus</taxon>
    </lineage>
</organism>
<sequence length="108" mass="12230">MKKRRRTRRCHTQSCSRRGAGWCSLADDGYERAQVMRVQLSSTNDRPSVCRFPRGAKDPWVPRDPRLVHRSAAPRARRINPSVPACQPTDPHAATDYAKKSCSRACPL</sequence>
<proteinExistence type="predicted"/>
<evidence type="ECO:0000313" key="3">
    <source>
        <dbReference type="WBParaSite" id="PSAMB.scaffold13509size2235.g35524.t1"/>
    </source>
</evidence>
<dbReference type="WBParaSite" id="PSAMB.scaffold13509size2235.g35524.t1">
    <property type="protein sequence ID" value="PSAMB.scaffold13509size2235.g35524.t1"/>
    <property type="gene ID" value="PSAMB.scaffold13509size2235.g35524"/>
</dbReference>
<reference evidence="3" key="1">
    <citation type="submission" date="2022-11" db="UniProtKB">
        <authorList>
            <consortium name="WormBaseParasite"/>
        </authorList>
    </citation>
    <scope>IDENTIFICATION</scope>
</reference>
<accession>A0A914UXR5</accession>
<keyword evidence="2" id="KW-1185">Reference proteome</keyword>
<protein>
    <submittedName>
        <fullName evidence="3">Uncharacterized protein</fullName>
    </submittedName>
</protein>
<evidence type="ECO:0000313" key="2">
    <source>
        <dbReference type="Proteomes" id="UP000887566"/>
    </source>
</evidence>
<dbReference type="AlphaFoldDB" id="A0A914UXR5"/>